<feature type="binding site" evidence="12">
    <location>
        <position position="199"/>
    </location>
    <ligand>
        <name>a divalent metal cation</name>
        <dbReference type="ChEBI" id="CHEBI:60240"/>
    </ligand>
</feature>
<keyword evidence="12" id="KW-0464">Manganese</keyword>
<feature type="active site" description="Proton donor" evidence="11">
    <location>
        <position position="199"/>
    </location>
</feature>
<dbReference type="InterPro" id="IPR026019">
    <property type="entry name" value="Ribul_P_3_epim"/>
</dbReference>
<dbReference type="InterPro" id="IPR000056">
    <property type="entry name" value="Ribul_P_3_epim-like"/>
</dbReference>
<feature type="binding site" evidence="13">
    <location>
        <begin position="170"/>
        <end position="173"/>
    </location>
    <ligand>
        <name>substrate</name>
    </ligand>
</feature>
<dbReference type="PROSITE" id="PS01086">
    <property type="entry name" value="RIBUL_P_3_EPIMER_2"/>
    <property type="match status" value="1"/>
</dbReference>
<keyword evidence="12" id="KW-0170">Cobalt</keyword>
<comment type="similarity">
    <text evidence="6 10">Belongs to the ribulose-phosphate 3-epimerase family.</text>
</comment>
<keyword evidence="8 12" id="KW-0479">Metal-binding</keyword>
<keyword evidence="10" id="KW-0119">Carbohydrate metabolism</keyword>
<dbReference type="OMA" id="CHLMIED"/>
<comment type="cofactor">
    <cofactor evidence="12">
        <name>a divalent metal cation</name>
        <dbReference type="ChEBI" id="CHEBI:60240"/>
    </cofactor>
    <text evidence="12">Binds 1 divalent metal cation per subunit.</text>
</comment>
<evidence type="ECO:0000256" key="1">
    <source>
        <dbReference type="ARBA" id="ARBA00001782"/>
    </source>
</evidence>
<dbReference type="NCBIfam" id="NF004076">
    <property type="entry name" value="PRK05581.1-4"/>
    <property type="match status" value="1"/>
</dbReference>
<comment type="catalytic activity">
    <reaction evidence="1 10">
        <text>D-ribulose 5-phosphate = D-xylulose 5-phosphate</text>
        <dbReference type="Rhea" id="RHEA:13677"/>
        <dbReference type="ChEBI" id="CHEBI:57737"/>
        <dbReference type="ChEBI" id="CHEBI:58121"/>
        <dbReference type="EC" id="5.1.3.1"/>
    </reaction>
</comment>
<dbReference type="Pfam" id="PF00834">
    <property type="entry name" value="Ribul_P_3_epim"/>
    <property type="match status" value="1"/>
</dbReference>
<feature type="binding site" evidence="12">
    <location>
        <position position="94"/>
    </location>
    <ligand>
        <name>a divalent metal cation</name>
        <dbReference type="ChEBI" id="CHEBI:60240"/>
    </ligand>
</feature>
<dbReference type="NCBIfam" id="TIGR01163">
    <property type="entry name" value="rpe"/>
    <property type="match status" value="1"/>
</dbReference>
<dbReference type="OrthoDB" id="1927044at2759"/>
<evidence type="ECO:0000256" key="11">
    <source>
        <dbReference type="PIRSR" id="PIRSR001461-1"/>
    </source>
</evidence>
<dbReference type="SUPFAM" id="SSF51366">
    <property type="entry name" value="Ribulose-phoshate binding barrel"/>
    <property type="match status" value="1"/>
</dbReference>
<dbReference type="KEGG" id="sre:PTSG_06296"/>
<feature type="binding site" evidence="13">
    <location>
        <position position="94"/>
    </location>
    <ligand>
        <name>substrate</name>
    </ligand>
</feature>
<dbReference type="Gene3D" id="3.20.20.70">
    <property type="entry name" value="Aldolase class I"/>
    <property type="match status" value="1"/>
</dbReference>
<reference evidence="15" key="1">
    <citation type="submission" date="2009-08" db="EMBL/GenBank/DDBJ databases">
        <title>Annotation of Salpingoeca rosetta.</title>
        <authorList>
            <consortium name="The Broad Institute Genome Sequencing Platform"/>
            <person name="Russ C."/>
            <person name="Cuomo C."/>
            <person name="Burger G."/>
            <person name="Gray M.W."/>
            <person name="Holland P.W.H."/>
            <person name="King N."/>
            <person name="Lang F.B.F."/>
            <person name="Roger A.J."/>
            <person name="Ruiz-Trillo I."/>
            <person name="Young S.K."/>
            <person name="Zeng Q."/>
            <person name="Gargeya S."/>
            <person name="Alvarado L."/>
            <person name="Berlin A."/>
            <person name="Chapman S.B."/>
            <person name="Chen Z."/>
            <person name="Freedman E."/>
            <person name="Gellesch M."/>
            <person name="Goldberg J."/>
            <person name="Griggs A."/>
            <person name="Gujja S."/>
            <person name="Heilman E."/>
            <person name="Heiman D."/>
            <person name="Howarth C."/>
            <person name="Mehta T."/>
            <person name="Neiman D."/>
            <person name="Pearson M."/>
            <person name="Roberts A."/>
            <person name="Saif S."/>
            <person name="Shea T."/>
            <person name="Shenoy N."/>
            <person name="Sisk P."/>
            <person name="Stolte C."/>
            <person name="Sykes S."/>
            <person name="White J."/>
            <person name="Yandava C."/>
            <person name="Haas B."/>
            <person name="Nusbaum C."/>
            <person name="Birren B."/>
        </authorList>
    </citation>
    <scope>NUCLEOTIDE SEQUENCE [LARGE SCALE GENOMIC DNA]</scope>
    <source>
        <strain evidence="15">ATCC 50818</strain>
    </source>
</reference>
<comment type="cofactor">
    <cofactor evidence="3">
        <name>Co(2+)</name>
        <dbReference type="ChEBI" id="CHEBI:48828"/>
    </cofactor>
</comment>
<dbReference type="AlphaFoldDB" id="F2UCI0"/>
<dbReference type="GeneID" id="16073762"/>
<feature type="binding site" evidence="12">
    <location>
        <position position="61"/>
    </location>
    <ligand>
        <name>a divalent metal cation</name>
        <dbReference type="ChEBI" id="CHEBI:60240"/>
    </ligand>
</feature>
<dbReference type="Proteomes" id="UP000007799">
    <property type="component" value="Unassembled WGS sequence"/>
</dbReference>
<dbReference type="PANTHER" id="PTHR11749">
    <property type="entry name" value="RIBULOSE-5-PHOSPHATE-3-EPIMERASE"/>
    <property type="match status" value="1"/>
</dbReference>
<protein>
    <recommendedName>
        <fullName evidence="7 10">Ribulose-phosphate 3-epimerase</fullName>
        <ecNumber evidence="7 10">5.1.3.1</ecNumber>
    </recommendedName>
</protein>
<evidence type="ECO:0000256" key="12">
    <source>
        <dbReference type="PIRSR" id="PIRSR001461-2"/>
    </source>
</evidence>
<evidence type="ECO:0000256" key="5">
    <source>
        <dbReference type="ARBA" id="ARBA00001954"/>
    </source>
</evidence>
<sequence length="246" mass="26646">MAEDGEVAKRAKLLKPAEGQGMKTASGLPAQVGPSILASDLSMLAADSKKAMEQWTADYLHVDIMDGHFVPNLTIGPPVVKCLRKHTTAFLDCHLMVSNPEHWVKDMAAAGADRFTFHFEATNDADALIEEVNKTGMKCGMVIKPKTPVDVLFPYLDRIDLVLIMTVEPGFGGQSFMVDMMDKVKTLRAKSPKLNIEVDGGLNLKTIDTAAKAGANMIVAGSAVFKAEDPKLVVQTLRDKVVQHCP</sequence>
<evidence type="ECO:0000256" key="3">
    <source>
        <dbReference type="ARBA" id="ARBA00001941"/>
    </source>
</evidence>
<feature type="active site" description="Proton acceptor" evidence="11">
    <location>
        <position position="63"/>
    </location>
</feature>
<dbReference type="InterPro" id="IPR011060">
    <property type="entry name" value="RibuloseP-bd_barrel"/>
</dbReference>
<dbReference type="eggNOG" id="KOG3111">
    <property type="taxonomic scope" value="Eukaryota"/>
</dbReference>
<dbReference type="EC" id="5.1.3.1" evidence="7 10"/>
<gene>
    <name evidence="15" type="ORF">PTSG_06296</name>
</gene>
<dbReference type="GO" id="GO:0006098">
    <property type="term" value="P:pentose-phosphate shunt"/>
    <property type="evidence" value="ECO:0007669"/>
    <property type="project" value="InterPro"/>
</dbReference>
<evidence type="ECO:0000256" key="7">
    <source>
        <dbReference type="ARBA" id="ARBA00013188"/>
    </source>
</evidence>
<evidence type="ECO:0000256" key="9">
    <source>
        <dbReference type="ARBA" id="ARBA00023235"/>
    </source>
</evidence>
<evidence type="ECO:0000256" key="6">
    <source>
        <dbReference type="ARBA" id="ARBA00009541"/>
    </source>
</evidence>
<dbReference type="InterPro" id="IPR013785">
    <property type="entry name" value="Aldolase_TIM"/>
</dbReference>
<dbReference type="FunCoup" id="F2UCI0">
    <property type="interactions" value="911"/>
</dbReference>
<comment type="cofactor">
    <cofactor evidence="2">
        <name>Mn(2+)</name>
        <dbReference type="ChEBI" id="CHEBI:29035"/>
    </cofactor>
</comment>
<feature type="binding site" evidence="13">
    <location>
        <begin position="221"/>
        <end position="222"/>
    </location>
    <ligand>
        <name>substrate</name>
    </ligand>
</feature>
<evidence type="ECO:0000313" key="16">
    <source>
        <dbReference type="Proteomes" id="UP000007799"/>
    </source>
</evidence>
<comment type="cofactor">
    <cofactor evidence="5">
        <name>Fe(2+)</name>
        <dbReference type="ChEBI" id="CHEBI:29033"/>
    </cofactor>
</comment>
<feature type="binding site" evidence="13">
    <location>
        <position position="201"/>
    </location>
    <ligand>
        <name>substrate</name>
    </ligand>
</feature>
<dbReference type="GO" id="GO:0004750">
    <property type="term" value="F:D-ribulose-phosphate 3-epimerase activity"/>
    <property type="evidence" value="ECO:0007669"/>
    <property type="project" value="UniProtKB-EC"/>
</dbReference>
<evidence type="ECO:0000256" key="2">
    <source>
        <dbReference type="ARBA" id="ARBA00001936"/>
    </source>
</evidence>
<dbReference type="RefSeq" id="XP_004993187.1">
    <property type="nucleotide sequence ID" value="XM_004993130.1"/>
</dbReference>
<evidence type="ECO:0000256" key="10">
    <source>
        <dbReference type="PIRNR" id="PIRNR001461"/>
    </source>
</evidence>
<dbReference type="EMBL" id="GL832968">
    <property type="protein sequence ID" value="EGD74287.1"/>
    <property type="molecule type" value="Genomic_DNA"/>
</dbReference>
<evidence type="ECO:0000256" key="14">
    <source>
        <dbReference type="SAM" id="MobiDB-lite"/>
    </source>
</evidence>
<organism evidence="16">
    <name type="scientific">Salpingoeca rosetta (strain ATCC 50818 / BSB-021)</name>
    <dbReference type="NCBI Taxonomy" id="946362"/>
    <lineage>
        <taxon>Eukaryota</taxon>
        <taxon>Choanoflagellata</taxon>
        <taxon>Craspedida</taxon>
        <taxon>Salpingoecidae</taxon>
        <taxon>Salpingoeca</taxon>
    </lineage>
</organism>
<evidence type="ECO:0000313" key="15">
    <source>
        <dbReference type="EMBL" id="EGD74287.1"/>
    </source>
</evidence>
<dbReference type="HAMAP" id="MF_02227">
    <property type="entry name" value="RPE"/>
    <property type="match status" value="1"/>
</dbReference>
<feature type="binding site" evidence="12">
    <location>
        <position position="63"/>
    </location>
    <ligand>
        <name>a divalent metal cation</name>
        <dbReference type="ChEBI" id="CHEBI:60240"/>
    </ligand>
</feature>
<dbReference type="PIRSF" id="PIRSF001461">
    <property type="entry name" value="RPE"/>
    <property type="match status" value="1"/>
</dbReference>
<dbReference type="GO" id="GO:0005975">
    <property type="term" value="P:carbohydrate metabolic process"/>
    <property type="evidence" value="ECO:0007669"/>
    <property type="project" value="InterPro"/>
</dbReference>
<dbReference type="GO" id="GO:0046872">
    <property type="term" value="F:metal ion binding"/>
    <property type="evidence" value="ECO:0007669"/>
    <property type="project" value="UniProtKB-KW"/>
</dbReference>
<dbReference type="FunFam" id="3.20.20.70:FF:000171">
    <property type="entry name" value="Ribulose-phosphate 3-epimerase"/>
    <property type="match status" value="1"/>
</dbReference>
<keyword evidence="9 10" id="KW-0413">Isomerase</keyword>
<dbReference type="CDD" id="cd00429">
    <property type="entry name" value="RPE"/>
    <property type="match status" value="1"/>
</dbReference>
<evidence type="ECO:0000256" key="8">
    <source>
        <dbReference type="ARBA" id="ARBA00022723"/>
    </source>
</evidence>
<name>F2UCI0_SALR5</name>
<dbReference type="PROSITE" id="PS01085">
    <property type="entry name" value="RIBUL_P_3_EPIMER_1"/>
    <property type="match status" value="1"/>
</dbReference>
<feature type="binding site" evidence="13">
    <location>
        <position position="35"/>
    </location>
    <ligand>
        <name>substrate</name>
    </ligand>
</feature>
<accession>F2UCI0</accession>
<comment type="cofactor">
    <cofactor evidence="4">
        <name>Zn(2+)</name>
        <dbReference type="ChEBI" id="CHEBI:29105"/>
    </cofactor>
</comment>
<feature type="region of interest" description="Disordered" evidence="14">
    <location>
        <begin position="1"/>
        <end position="26"/>
    </location>
</feature>
<keyword evidence="16" id="KW-1185">Reference proteome</keyword>
<evidence type="ECO:0000256" key="13">
    <source>
        <dbReference type="PIRSR" id="PIRSR001461-3"/>
    </source>
</evidence>
<evidence type="ECO:0000256" key="4">
    <source>
        <dbReference type="ARBA" id="ARBA00001947"/>
    </source>
</evidence>
<proteinExistence type="inferred from homology"/>
<dbReference type="InParanoid" id="F2UCI0"/>
<dbReference type="STRING" id="946362.F2UCI0"/>
<keyword evidence="12" id="KW-0862">Zinc</keyword>